<reference evidence="1" key="1">
    <citation type="submission" date="2022-08" db="UniProtKB">
        <authorList>
            <consortium name="EnsemblMetazoa"/>
        </authorList>
    </citation>
    <scope>IDENTIFICATION</scope>
    <source>
        <strain evidence="1">05x7-T-G4-1.051#20</strain>
    </source>
</reference>
<dbReference type="EnsemblMetazoa" id="G18916.1">
    <property type="protein sequence ID" value="G18916.1:cds"/>
    <property type="gene ID" value="G18916"/>
</dbReference>
<accession>A0A8W8JJ80</accession>
<dbReference type="InterPro" id="IPR012340">
    <property type="entry name" value="NA-bd_OB-fold"/>
</dbReference>
<name>A0A8W8JJ80_MAGGI</name>
<keyword evidence="2" id="KW-1185">Reference proteome</keyword>
<dbReference type="Proteomes" id="UP000005408">
    <property type="component" value="Unassembled WGS sequence"/>
</dbReference>
<proteinExistence type="predicted"/>
<protein>
    <submittedName>
        <fullName evidence="1">Uncharacterized protein</fullName>
    </submittedName>
</protein>
<organism evidence="1 2">
    <name type="scientific">Magallana gigas</name>
    <name type="common">Pacific oyster</name>
    <name type="synonym">Crassostrea gigas</name>
    <dbReference type="NCBI Taxonomy" id="29159"/>
    <lineage>
        <taxon>Eukaryota</taxon>
        <taxon>Metazoa</taxon>
        <taxon>Spiralia</taxon>
        <taxon>Lophotrochozoa</taxon>
        <taxon>Mollusca</taxon>
        <taxon>Bivalvia</taxon>
        <taxon>Autobranchia</taxon>
        <taxon>Pteriomorphia</taxon>
        <taxon>Ostreida</taxon>
        <taxon>Ostreoidea</taxon>
        <taxon>Ostreidae</taxon>
        <taxon>Magallana</taxon>
    </lineage>
</organism>
<dbReference type="SUPFAM" id="SSF50249">
    <property type="entry name" value="Nucleic acid-binding proteins"/>
    <property type="match status" value="1"/>
</dbReference>
<dbReference type="Gene3D" id="2.40.50.140">
    <property type="entry name" value="Nucleic acid-binding proteins"/>
    <property type="match status" value="1"/>
</dbReference>
<evidence type="ECO:0000313" key="1">
    <source>
        <dbReference type="EnsemblMetazoa" id="G18916.1:cds"/>
    </source>
</evidence>
<sequence>MPLSMSAEKFQGANLKVYILEDTEVRMGQDHGRKYGVTNVLSKSTEYDCLHEMVMPEKFIMKTKASVNKCLLLKNYAIKEDGNIRISDYTTVFDTSADRISEEKIKKWTNPPIKPIAVSKSLEKGDRVSICGTLERRTQILQGKSSQRRILTIKDQTGEVDVKLWGERLMHIAPEEGTRIVVTNVTVDEYRNNKTLNSNMSTRIEIKEDAENFSGKIEAACFDEDSLSLVINENVFNVSADLIEMVFPLLSFEEM</sequence>
<dbReference type="AlphaFoldDB" id="A0A8W8JJ80"/>
<evidence type="ECO:0000313" key="2">
    <source>
        <dbReference type="Proteomes" id="UP000005408"/>
    </source>
</evidence>